<comment type="caution">
    <text evidence="9">The sequence shown here is derived from an EMBL/GenBank/DDBJ whole genome shotgun (WGS) entry which is preliminary data.</text>
</comment>
<feature type="domain" description="Acyl-CoA oxidase/dehydrogenase middle" evidence="7">
    <location>
        <begin position="126"/>
        <end position="223"/>
    </location>
</feature>
<keyword evidence="5 9" id="KW-0560">Oxidoreductase</keyword>
<dbReference type="Pfam" id="PF02771">
    <property type="entry name" value="Acyl-CoA_dh_N"/>
    <property type="match status" value="1"/>
</dbReference>
<evidence type="ECO:0000256" key="4">
    <source>
        <dbReference type="ARBA" id="ARBA00022827"/>
    </source>
</evidence>
<dbReference type="EMBL" id="JBHULN010000005">
    <property type="protein sequence ID" value="MFD2570991.1"/>
    <property type="molecule type" value="Genomic_DNA"/>
</dbReference>
<sequence length="396" mass="43970">MKRYSLYFVEEHELFRQSVRQFIDKEVIPHTEAWETNRRIPASVFQRLGELGYLGLPYPEEFGGVNADFWYSVVFLEELARCGMGGFSTAVSVHQYMAVNHIAKVGSYDLKQRYLAPAVAGHKVAALAITEPDAGSDVSAIRTTAIRTDTGDEFVVNGTKTFISNGTYGDFVTLAVRTNGPAAGSNGLSLLVVDLDSPGVTRTKLNKIGWHSSDTAEIRFDEVRVPAANLIGQENKGFYYLMESLQLERLVAAILSVSGAQLALDWTLQYLNEREAFGKKIGAFQAIRHKIADVATEIEMARQFVYHTCWLFTQGETVVKECSMAKLATSEMQKRVVDTCLQFFGGYGYIEDYPIARAYRDVRVGTIAGGSSEIMREIIAKIVIDAVAYKPVYNQG</sequence>
<evidence type="ECO:0000259" key="8">
    <source>
        <dbReference type="Pfam" id="PF02771"/>
    </source>
</evidence>
<evidence type="ECO:0000256" key="5">
    <source>
        <dbReference type="RuleBase" id="RU362125"/>
    </source>
</evidence>
<dbReference type="PANTHER" id="PTHR43884:SF12">
    <property type="entry name" value="ISOVALERYL-COA DEHYDROGENASE, MITOCHONDRIAL-RELATED"/>
    <property type="match status" value="1"/>
</dbReference>
<evidence type="ECO:0000313" key="10">
    <source>
        <dbReference type="Proteomes" id="UP001597469"/>
    </source>
</evidence>
<name>A0ABW5M379_9BACT</name>
<dbReference type="Gene3D" id="1.20.140.10">
    <property type="entry name" value="Butyryl-CoA Dehydrogenase, subunit A, domain 3"/>
    <property type="match status" value="1"/>
</dbReference>
<reference evidence="10" key="1">
    <citation type="journal article" date="2019" name="Int. J. Syst. Evol. Microbiol.">
        <title>The Global Catalogue of Microorganisms (GCM) 10K type strain sequencing project: providing services to taxonomists for standard genome sequencing and annotation.</title>
        <authorList>
            <consortium name="The Broad Institute Genomics Platform"/>
            <consortium name="The Broad Institute Genome Sequencing Center for Infectious Disease"/>
            <person name="Wu L."/>
            <person name="Ma J."/>
        </authorList>
    </citation>
    <scope>NUCLEOTIDE SEQUENCE [LARGE SCALE GENOMIC DNA]</scope>
    <source>
        <strain evidence="10">KCTC 42805</strain>
    </source>
</reference>
<dbReference type="SUPFAM" id="SSF56645">
    <property type="entry name" value="Acyl-CoA dehydrogenase NM domain-like"/>
    <property type="match status" value="1"/>
</dbReference>
<evidence type="ECO:0000259" key="7">
    <source>
        <dbReference type="Pfam" id="PF02770"/>
    </source>
</evidence>
<evidence type="ECO:0000256" key="1">
    <source>
        <dbReference type="ARBA" id="ARBA00001974"/>
    </source>
</evidence>
<dbReference type="InterPro" id="IPR006089">
    <property type="entry name" value="Acyl-CoA_DH_CS"/>
</dbReference>
<evidence type="ECO:0000313" key="9">
    <source>
        <dbReference type="EMBL" id="MFD2570991.1"/>
    </source>
</evidence>
<dbReference type="Proteomes" id="UP001597469">
    <property type="component" value="Unassembled WGS sequence"/>
</dbReference>
<feature type="domain" description="Acyl-CoA dehydrogenase/oxidase N-terminal" evidence="8">
    <location>
        <begin position="10"/>
        <end position="121"/>
    </location>
</feature>
<dbReference type="Pfam" id="PF02770">
    <property type="entry name" value="Acyl-CoA_dh_M"/>
    <property type="match status" value="1"/>
</dbReference>
<dbReference type="PROSITE" id="PS00073">
    <property type="entry name" value="ACYL_COA_DH_2"/>
    <property type="match status" value="1"/>
</dbReference>
<gene>
    <name evidence="9" type="ORF">ACFSUS_10125</name>
</gene>
<dbReference type="InterPro" id="IPR037069">
    <property type="entry name" value="AcylCoA_DH/ox_N_sf"/>
</dbReference>
<feature type="domain" description="Acyl-CoA dehydrogenase/oxidase C-terminal" evidence="6">
    <location>
        <begin position="235"/>
        <end position="383"/>
    </location>
</feature>
<protein>
    <submittedName>
        <fullName evidence="9">Acyl-CoA dehydrogenase family protein</fullName>
        <ecNumber evidence="9">1.-.-.-</ecNumber>
    </submittedName>
</protein>
<keyword evidence="4 5" id="KW-0274">FAD</keyword>
<dbReference type="InterPro" id="IPR046373">
    <property type="entry name" value="Acyl-CoA_Oxase/DH_mid-dom_sf"/>
</dbReference>
<comment type="similarity">
    <text evidence="2 5">Belongs to the acyl-CoA dehydrogenase family.</text>
</comment>
<dbReference type="Gene3D" id="2.40.110.10">
    <property type="entry name" value="Butyryl-CoA Dehydrogenase, subunit A, domain 2"/>
    <property type="match status" value="1"/>
</dbReference>
<keyword evidence="10" id="KW-1185">Reference proteome</keyword>
<dbReference type="InterPro" id="IPR009100">
    <property type="entry name" value="AcylCoA_DH/oxidase_NM_dom_sf"/>
</dbReference>
<dbReference type="InterPro" id="IPR036250">
    <property type="entry name" value="AcylCo_DH-like_C"/>
</dbReference>
<dbReference type="PROSITE" id="PS00072">
    <property type="entry name" value="ACYL_COA_DH_1"/>
    <property type="match status" value="1"/>
</dbReference>
<keyword evidence="3 5" id="KW-0285">Flavoprotein</keyword>
<evidence type="ECO:0000256" key="2">
    <source>
        <dbReference type="ARBA" id="ARBA00009347"/>
    </source>
</evidence>
<evidence type="ECO:0000259" key="6">
    <source>
        <dbReference type="Pfam" id="PF00441"/>
    </source>
</evidence>
<dbReference type="SUPFAM" id="SSF47203">
    <property type="entry name" value="Acyl-CoA dehydrogenase C-terminal domain-like"/>
    <property type="match status" value="1"/>
</dbReference>
<dbReference type="InterPro" id="IPR009075">
    <property type="entry name" value="AcylCo_DH/oxidase_C"/>
</dbReference>
<comment type="cofactor">
    <cofactor evidence="1 5">
        <name>FAD</name>
        <dbReference type="ChEBI" id="CHEBI:57692"/>
    </cofactor>
</comment>
<dbReference type="Pfam" id="PF00441">
    <property type="entry name" value="Acyl-CoA_dh_1"/>
    <property type="match status" value="1"/>
</dbReference>
<dbReference type="Gene3D" id="1.10.540.10">
    <property type="entry name" value="Acyl-CoA dehydrogenase/oxidase, N-terminal domain"/>
    <property type="match status" value="1"/>
</dbReference>
<accession>A0ABW5M379</accession>
<proteinExistence type="inferred from homology"/>
<dbReference type="RefSeq" id="WP_381522142.1">
    <property type="nucleotide sequence ID" value="NZ_JBHULN010000005.1"/>
</dbReference>
<dbReference type="InterPro" id="IPR006091">
    <property type="entry name" value="Acyl-CoA_Oxase/DH_mid-dom"/>
</dbReference>
<organism evidence="9 10">
    <name type="scientific">Spirosoma soli</name>
    <dbReference type="NCBI Taxonomy" id="1770529"/>
    <lineage>
        <taxon>Bacteria</taxon>
        <taxon>Pseudomonadati</taxon>
        <taxon>Bacteroidota</taxon>
        <taxon>Cytophagia</taxon>
        <taxon>Cytophagales</taxon>
        <taxon>Cytophagaceae</taxon>
        <taxon>Spirosoma</taxon>
    </lineage>
</organism>
<evidence type="ECO:0000256" key="3">
    <source>
        <dbReference type="ARBA" id="ARBA00022630"/>
    </source>
</evidence>
<dbReference type="GO" id="GO:0016491">
    <property type="term" value="F:oxidoreductase activity"/>
    <property type="evidence" value="ECO:0007669"/>
    <property type="project" value="UniProtKB-KW"/>
</dbReference>
<dbReference type="EC" id="1.-.-.-" evidence="9"/>
<dbReference type="InterPro" id="IPR013786">
    <property type="entry name" value="AcylCoA_DH/ox_N"/>
</dbReference>
<dbReference type="PANTHER" id="PTHR43884">
    <property type="entry name" value="ACYL-COA DEHYDROGENASE"/>
    <property type="match status" value="1"/>
</dbReference>